<dbReference type="InterPro" id="IPR029063">
    <property type="entry name" value="SAM-dependent_MTases_sf"/>
</dbReference>
<protein>
    <submittedName>
        <fullName evidence="3">Class I SAM-dependent methyltransferase</fullName>
        <ecNumber evidence="3">2.1.1.222</ecNumber>
        <ecNumber evidence="3">2.1.1.64</ecNumber>
    </submittedName>
</protein>
<keyword evidence="4" id="KW-1185">Reference proteome</keyword>
<accession>A0ABV6L777</accession>
<keyword evidence="3" id="KW-0489">Methyltransferase</keyword>
<evidence type="ECO:0000313" key="3">
    <source>
        <dbReference type="EMBL" id="MFC0515322.1"/>
    </source>
</evidence>
<dbReference type="SUPFAM" id="SSF53335">
    <property type="entry name" value="S-adenosyl-L-methionine-dependent methyltransferases"/>
    <property type="match status" value="1"/>
</dbReference>
<reference evidence="3 4" key="1">
    <citation type="submission" date="2024-09" db="EMBL/GenBank/DDBJ databases">
        <authorList>
            <person name="Sun Q."/>
            <person name="Mori K."/>
        </authorList>
    </citation>
    <scope>NUCLEOTIDE SEQUENCE [LARGE SCALE GENOMIC DNA]</scope>
    <source>
        <strain evidence="3 4">NCAIM B.02415</strain>
    </source>
</reference>
<comment type="caution">
    <text evidence="3">The sequence shown here is derived from an EMBL/GenBank/DDBJ whole genome shotgun (WGS) entry which is preliminary data.</text>
</comment>
<dbReference type="PANTHER" id="PTHR43861:SF3">
    <property type="entry name" value="PUTATIVE (AFU_ORTHOLOGUE AFUA_2G14390)-RELATED"/>
    <property type="match status" value="1"/>
</dbReference>
<dbReference type="GO" id="GO:0061542">
    <property type="term" value="F:3-demethylubiquinol 3-O-methyltransferase activity"/>
    <property type="evidence" value="ECO:0007669"/>
    <property type="project" value="UniProtKB-EC"/>
</dbReference>
<dbReference type="RefSeq" id="WP_377023157.1">
    <property type="nucleotide sequence ID" value="NZ_JBHLTS010000022.1"/>
</dbReference>
<proteinExistence type="predicted"/>
<dbReference type="Pfam" id="PF13649">
    <property type="entry name" value="Methyltransf_25"/>
    <property type="match status" value="1"/>
</dbReference>
<evidence type="ECO:0000313" key="4">
    <source>
        <dbReference type="Proteomes" id="UP001589828"/>
    </source>
</evidence>
<evidence type="ECO:0000259" key="2">
    <source>
        <dbReference type="Pfam" id="PF13649"/>
    </source>
</evidence>
<dbReference type="Gene3D" id="3.40.50.150">
    <property type="entry name" value="Vaccinia Virus protein VP39"/>
    <property type="match status" value="1"/>
</dbReference>
<evidence type="ECO:0000256" key="1">
    <source>
        <dbReference type="ARBA" id="ARBA00022679"/>
    </source>
</evidence>
<dbReference type="EC" id="2.1.1.64" evidence="3"/>
<dbReference type="InterPro" id="IPR041698">
    <property type="entry name" value="Methyltransf_25"/>
</dbReference>
<name>A0ABV6L777_9SPHI</name>
<dbReference type="EC" id="2.1.1.222" evidence="3"/>
<dbReference type="EMBL" id="JBHLTS010000022">
    <property type="protein sequence ID" value="MFC0515322.1"/>
    <property type="molecule type" value="Genomic_DNA"/>
</dbReference>
<feature type="domain" description="Methyltransferase" evidence="2">
    <location>
        <begin position="47"/>
        <end position="135"/>
    </location>
</feature>
<dbReference type="GO" id="GO:0102208">
    <property type="term" value="F:2-polyprenyl-6-hydroxyphenol methylase activity"/>
    <property type="evidence" value="ECO:0007669"/>
    <property type="project" value="UniProtKB-EC"/>
</dbReference>
<keyword evidence="1 3" id="KW-0808">Transferase</keyword>
<gene>
    <name evidence="3" type="ORF">ACFFGT_13970</name>
</gene>
<sequence length="212" mass="23660">MNTWDEHYKNFWNERYKQTGYAYGKEPNDFFAAWLRKLKPGAILMPADGEGRNGVFAAKLGWDVTSFDLSEEGKEKALELAKENDVTIKYLVGDQEQLSFETAAFDAIGLIYAHFAAGKKSSFHKELSSYLKPGGVIVFEAFGKNNLHNVKINPKVGGPKDVGMLFSTDEIAADFEGYNFLVLEETEVDLGEGDYHIGTGSVVRFVGRKPRV</sequence>
<dbReference type="PANTHER" id="PTHR43861">
    <property type="entry name" value="TRANS-ACONITATE 2-METHYLTRANSFERASE-RELATED"/>
    <property type="match status" value="1"/>
</dbReference>
<dbReference type="GO" id="GO:0032259">
    <property type="term" value="P:methylation"/>
    <property type="evidence" value="ECO:0007669"/>
    <property type="project" value="UniProtKB-KW"/>
</dbReference>
<dbReference type="Proteomes" id="UP001589828">
    <property type="component" value="Unassembled WGS sequence"/>
</dbReference>
<dbReference type="CDD" id="cd02440">
    <property type="entry name" value="AdoMet_MTases"/>
    <property type="match status" value="1"/>
</dbReference>
<organism evidence="3 4">
    <name type="scientific">Mucilaginibacter angelicae</name>
    <dbReference type="NCBI Taxonomy" id="869718"/>
    <lineage>
        <taxon>Bacteria</taxon>
        <taxon>Pseudomonadati</taxon>
        <taxon>Bacteroidota</taxon>
        <taxon>Sphingobacteriia</taxon>
        <taxon>Sphingobacteriales</taxon>
        <taxon>Sphingobacteriaceae</taxon>
        <taxon>Mucilaginibacter</taxon>
    </lineage>
</organism>